<dbReference type="KEGG" id="snw:BBN63_19940"/>
<reference evidence="2 3" key="1">
    <citation type="submission" date="2016-11" db="EMBL/GenBank/DDBJ databases">
        <title>Complete genome sequence of Streptomyces niveus SCSIO 3406.</title>
        <authorList>
            <person name="Zhu Q."/>
            <person name="Cheng W."/>
            <person name="Song Y."/>
            <person name="Li Q."/>
            <person name="Ju J."/>
        </authorList>
    </citation>
    <scope>NUCLEOTIDE SEQUENCE [LARGE SCALE GENOMIC DNA]</scope>
    <source>
        <strain evidence="2 3">SCSIO 3406</strain>
    </source>
</reference>
<feature type="region of interest" description="Disordered" evidence="1">
    <location>
        <begin position="40"/>
        <end position="63"/>
    </location>
</feature>
<protein>
    <submittedName>
        <fullName evidence="2">Uncharacterized protein</fullName>
    </submittedName>
</protein>
<keyword evidence="3" id="KW-1185">Reference proteome</keyword>
<accession>A0A1U9QV78</accession>
<organism evidence="2 3">
    <name type="scientific">Streptomyces niveus</name>
    <name type="common">Streptomyces spheroides</name>
    <dbReference type="NCBI Taxonomy" id="193462"/>
    <lineage>
        <taxon>Bacteria</taxon>
        <taxon>Bacillati</taxon>
        <taxon>Actinomycetota</taxon>
        <taxon>Actinomycetes</taxon>
        <taxon>Kitasatosporales</taxon>
        <taxon>Streptomycetaceae</taxon>
        <taxon>Streptomyces</taxon>
    </lineage>
</organism>
<sequence>MPSRTSVSEPDAPAPVGPEPTQGALVLDRVAARVRQRLAAEHAAADRASEGGHQASLIWSRPL</sequence>
<gene>
    <name evidence="2" type="ORF">BBN63_19940</name>
</gene>
<feature type="compositionally biased region" description="Basic and acidic residues" evidence="1">
    <location>
        <begin position="40"/>
        <end position="50"/>
    </location>
</feature>
<evidence type="ECO:0000256" key="1">
    <source>
        <dbReference type="SAM" id="MobiDB-lite"/>
    </source>
</evidence>
<evidence type="ECO:0000313" key="3">
    <source>
        <dbReference type="Proteomes" id="UP000189677"/>
    </source>
</evidence>
<feature type="region of interest" description="Disordered" evidence="1">
    <location>
        <begin position="1"/>
        <end position="23"/>
    </location>
</feature>
<evidence type="ECO:0000313" key="2">
    <source>
        <dbReference type="EMBL" id="AQU68146.1"/>
    </source>
</evidence>
<dbReference type="Proteomes" id="UP000189677">
    <property type="component" value="Chromosome"/>
</dbReference>
<dbReference type="EMBL" id="CP018047">
    <property type="protein sequence ID" value="AQU68146.1"/>
    <property type="molecule type" value="Genomic_DNA"/>
</dbReference>
<proteinExistence type="predicted"/>
<dbReference type="RefSeq" id="WP_078076741.1">
    <property type="nucleotide sequence ID" value="NZ_CP018047.1"/>
</dbReference>
<dbReference type="NCBIfam" id="NF041708">
    <property type="entry name" value="RiPP_phane_HaaA"/>
    <property type="match status" value="1"/>
</dbReference>
<name>A0A1U9QV78_STRNV</name>
<dbReference type="AlphaFoldDB" id="A0A1U9QV78"/>